<dbReference type="STRING" id="453582.SAMN05421580_1233"/>
<organism evidence="1 2">
    <name type="scientific">Rhodobacter aestuarii</name>
    <dbReference type="NCBI Taxonomy" id="453582"/>
    <lineage>
        <taxon>Bacteria</taxon>
        <taxon>Pseudomonadati</taxon>
        <taxon>Pseudomonadota</taxon>
        <taxon>Alphaproteobacteria</taxon>
        <taxon>Rhodobacterales</taxon>
        <taxon>Rhodobacter group</taxon>
        <taxon>Rhodobacter</taxon>
    </lineage>
</organism>
<dbReference type="Proteomes" id="UP000186221">
    <property type="component" value="Unassembled WGS sequence"/>
</dbReference>
<accession>A0A1N7QIL7</accession>
<evidence type="ECO:0000313" key="2">
    <source>
        <dbReference type="Proteomes" id="UP000186221"/>
    </source>
</evidence>
<reference evidence="2" key="1">
    <citation type="submission" date="2017-01" db="EMBL/GenBank/DDBJ databases">
        <authorList>
            <person name="Varghese N."/>
            <person name="Submissions S."/>
        </authorList>
    </citation>
    <scope>NUCLEOTIDE SEQUENCE [LARGE SCALE GENOMIC DNA]</scope>
    <source>
        <strain evidence="2">DSM 19945</strain>
    </source>
</reference>
<dbReference type="EMBL" id="FTOG01000023">
    <property type="protein sequence ID" value="SIT22614.1"/>
    <property type="molecule type" value="Genomic_DNA"/>
</dbReference>
<proteinExistence type="predicted"/>
<dbReference type="RefSeq" id="WP_076486539.1">
    <property type="nucleotide sequence ID" value="NZ_FTOG01000023.1"/>
</dbReference>
<evidence type="ECO:0000313" key="1">
    <source>
        <dbReference type="EMBL" id="SIT22614.1"/>
    </source>
</evidence>
<protein>
    <submittedName>
        <fullName evidence="1">Uncharacterized protein</fullName>
    </submittedName>
</protein>
<keyword evidence="2" id="KW-1185">Reference proteome</keyword>
<gene>
    <name evidence="1" type="ORF">SAMN05421580_1233</name>
</gene>
<sequence>MYFAVVFPLADFRSLHRQNAGRLERPAWGQTDPRAEFARGFGKIHTRTKSAAGYSGENYYADCDNLVKYPSQYFLNPIPGFLRSILAYPVYRRFYFDGQMSGRFELGFRLNEDSIHEIARSAGGVEYSTSEIAAQVLQSDLRLDLLDDREIKLPFSNAAQALRDAWILSSTKNKSLNTFDIETVGSKYVGVGAPFVFIRSGRETKIKSEKQRRDLFQSEDLELFLTRSGKQGQSFDVAVISSDASLSAETPKERLARLFYIQIRTISFSHSFYLRQVASEKISGPKSLEPAIQALLGRLSNLEPSEGDQTDELACREMSEILRQTDLSPAQLASEIERTIKPGVARRWFGGFWGYADKKVDIAIEAAAGAATKHLLSSGP</sequence>
<dbReference type="AlphaFoldDB" id="A0A1N7QIL7"/>
<dbReference type="OrthoDB" id="8480690at2"/>
<name>A0A1N7QIL7_9RHOB</name>